<accession>A0A150R3T9</accession>
<proteinExistence type="predicted"/>
<reference evidence="4 5" key="1">
    <citation type="submission" date="2014-02" db="EMBL/GenBank/DDBJ databases">
        <title>The small core and large imbalanced accessory genome model reveals a collaborative survival strategy of Sorangium cellulosum strains in nature.</title>
        <authorList>
            <person name="Han K."/>
            <person name="Peng R."/>
            <person name="Blom J."/>
            <person name="Li Y.-Z."/>
        </authorList>
    </citation>
    <scope>NUCLEOTIDE SEQUENCE [LARGE SCALE GENOMIC DNA]</scope>
    <source>
        <strain evidence="4 5">So0011-07</strain>
    </source>
</reference>
<keyword evidence="1" id="KW-0479">Metal-binding</keyword>
<dbReference type="EMBL" id="JEMB01003198">
    <property type="protein sequence ID" value="KYF74874.1"/>
    <property type="molecule type" value="Genomic_DNA"/>
</dbReference>
<dbReference type="AlphaFoldDB" id="A0A150R3T9"/>
<keyword evidence="3" id="KW-0460">Magnesium</keyword>
<dbReference type="Gene3D" id="3.40.50.1000">
    <property type="entry name" value="HAD superfamily/HAD-like"/>
    <property type="match status" value="1"/>
</dbReference>
<comment type="caution">
    <text evidence="4">The sequence shown here is derived from an EMBL/GenBank/DDBJ whole genome shotgun (WGS) entry which is preliminary data.</text>
</comment>
<dbReference type="InterPro" id="IPR023214">
    <property type="entry name" value="HAD_sf"/>
</dbReference>
<dbReference type="PANTHER" id="PTHR43344:SF13">
    <property type="entry name" value="PHOSPHATASE RV3661-RELATED"/>
    <property type="match status" value="1"/>
</dbReference>
<dbReference type="InterPro" id="IPR036412">
    <property type="entry name" value="HAD-like_sf"/>
</dbReference>
<evidence type="ECO:0000313" key="4">
    <source>
        <dbReference type="EMBL" id="KYF74874.1"/>
    </source>
</evidence>
<evidence type="ECO:0000256" key="1">
    <source>
        <dbReference type="ARBA" id="ARBA00022723"/>
    </source>
</evidence>
<evidence type="ECO:0000313" key="5">
    <source>
        <dbReference type="Proteomes" id="UP000075635"/>
    </source>
</evidence>
<dbReference type="GO" id="GO:0016787">
    <property type="term" value="F:hydrolase activity"/>
    <property type="evidence" value="ECO:0007669"/>
    <property type="project" value="UniProtKB-KW"/>
</dbReference>
<name>A0A150R3T9_SORCE</name>
<dbReference type="NCBIfam" id="TIGR01490">
    <property type="entry name" value="HAD-SF-IB-hyp1"/>
    <property type="match status" value="1"/>
</dbReference>
<protein>
    <submittedName>
        <fullName evidence="4">Haloacid dehalogenase</fullName>
    </submittedName>
</protein>
<dbReference type="Proteomes" id="UP000075635">
    <property type="component" value="Unassembled WGS sequence"/>
</dbReference>
<keyword evidence="2" id="KW-0378">Hydrolase</keyword>
<dbReference type="PANTHER" id="PTHR43344">
    <property type="entry name" value="PHOSPHOSERINE PHOSPHATASE"/>
    <property type="match status" value="1"/>
</dbReference>
<dbReference type="SUPFAM" id="SSF56784">
    <property type="entry name" value="HAD-like"/>
    <property type="match status" value="1"/>
</dbReference>
<dbReference type="Gene3D" id="1.20.1440.100">
    <property type="entry name" value="SG protein - dephosphorylation function"/>
    <property type="match status" value="1"/>
</dbReference>
<dbReference type="InterPro" id="IPR050582">
    <property type="entry name" value="HAD-like_SerB"/>
</dbReference>
<sequence>MPASYFDVDGTLVTTNLVHPTVFYMLNQPTPMHSFAKLGRALVKAPWMVMAELQDRRLFNELLFSSFDGVSEDRLVALAEEAFAKVLKPAIYGKARDLVKCSLDKGHDVVLISGALDFLMELLAEHLGATGIIANRLEVKDGFATGKLLRPVVAGPEKARLIREHAHAHGHNLDECFAYSDSYSDVPMLSVVGYPAAVNPDRKLKLLAQAYHWPILHLAA</sequence>
<dbReference type="GO" id="GO:0046872">
    <property type="term" value="F:metal ion binding"/>
    <property type="evidence" value="ECO:0007669"/>
    <property type="project" value="UniProtKB-KW"/>
</dbReference>
<dbReference type="Pfam" id="PF12710">
    <property type="entry name" value="HAD"/>
    <property type="match status" value="1"/>
</dbReference>
<evidence type="ECO:0000256" key="3">
    <source>
        <dbReference type="ARBA" id="ARBA00022842"/>
    </source>
</evidence>
<dbReference type="InterPro" id="IPR006385">
    <property type="entry name" value="HAD_hydro_SerB1"/>
</dbReference>
<organism evidence="4 5">
    <name type="scientific">Sorangium cellulosum</name>
    <name type="common">Polyangium cellulosum</name>
    <dbReference type="NCBI Taxonomy" id="56"/>
    <lineage>
        <taxon>Bacteria</taxon>
        <taxon>Pseudomonadati</taxon>
        <taxon>Myxococcota</taxon>
        <taxon>Polyangia</taxon>
        <taxon>Polyangiales</taxon>
        <taxon>Polyangiaceae</taxon>
        <taxon>Sorangium</taxon>
    </lineage>
</organism>
<evidence type="ECO:0000256" key="2">
    <source>
        <dbReference type="ARBA" id="ARBA00022801"/>
    </source>
</evidence>
<dbReference type="NCBIfam" id="TIGR01488">
    <property type="entry name" value="HAD-SF-IB"/>
    <property type="match status" value="1"/>
</dbReference>
<gene>
    <name evidence="4" type="ORF">BE17_46770</name>
</gene>